<keyword evidence="1" id="KW-0472">Membrane</keyword>
<protein>
    <submittedName>
        <fullName evidence="4">Unannotated protein</fullName>
    </submittedName>
</protein>
<sequence length="191" mass="20799">MAIPGYRGAVRPKHRLRSLIVISIVVVATVFAGNWAWNTAKHYGLVGPIQVPSQYRALVLDAAQRCPAISPEILAAQLVNESHWDPKATSPAGAQGIAQFMPDVWNQVGIDANDDGRVNIWDPEDAIPSAAEFNCLNRKLVKGVSGNRLKNTLAAYNAGHGAVRKYDGIPPYPETENYVTAIIEDSKNISW</sequence>
<dbReference type="InterPro" id="IPR023346">
    <property type="entry name" value="Lysozyme-like_dom_sf"/>
</dbReference>
<evidence type="ECO:0000313" key="5">
    <source>
        <dbReference type="EMBL" id="CAB4897668.1"/>
    </source>
</evidence>
<dbReference type="InterPro" id="IPR008258">
    <property type="entry name" value="Transglycosylase_SLT_dom_1"/>
</dbReference>
<reference evidence="4" key="1">
    <citation type="submission" date="2020-05" db="EMBL/GenBank/DDBJ databases">
        <authorList>
            <person name="Chiriac C."/>
            <person name="Salcher M."/>
            <person name="Ghai R."/>
            <person name="Kavagutti S V."/>
        </authorList>
    </citation>
    <scope>NUCLEOTIDE SEQUENCE</scope>
</reference>
<keyword evidence="1" id="KW-0812">Transmembrane</keyword>
<keyword evidence="1" id="KW-1133">Transmembrane helix</keyword>
<evidence type="ECO:0000313" key="3">
    <source>
        <dbReference type="EMBL" id="CAB4614922.1"/>
    </source>
</evidence>
<evidence type="ECO:0000256" key="1">
    <source>
        <dbReference type="SAM" id="Phobius"/>
    </source>
</evidence>
<feature type="domain" description="Transglycosylase SLT" evidence="2">
    <location>
        <begin position="62"/>
        <end position="169"/>
    </location>
</feature>
<dbReference type="PANTHER" id="PTHR37423">
    <property type="entry name" value="SOLUBLE LYTIC MUREIN TRANSGLYCOSYLASE-RELATED"/>
    <property type="match status" value="1"/>
</dbReference>
<dbReference type="EMBL" id="CAEZWR010000072">
    <property type="protein sequence ID" value="CAB4664261.1"/>
    <property type="molecule type" value="Genomic_DNA"/>
</dbReference>
<name>A0A6J6LRA4_9ZZZZ</name>
<dbReference type="EMBL" id="CAFBMO010000007">
    <property type="protein sequence ID" value="CAB4897668.1"/>
    <property type="molecule type" value="Genomic_DNA"/>
</dbReference>
<accession>A0A6J6LRA4</accession>
<organism evidence="4">
    <name type="scientific">freshwater metagenome</name>
    <dbReference type="NCBI Taxonomy" id="449393"/>
    <lineage>
        <taxon>unclassified sequences</taxon>
        <taxon>metagenomes</taxon>
        <taxon>ecological metagenomes</taxon>
    </lineage>
</organism>
<evidence type="ECO:0000313" key="4">
    <source>
        <dbReference type="EMBL" id="CAB4664261.1"/>
    </source>
</evidence>
<dbReference type="Gene3D" id="1.10.530.10">
    <property type="match status" value="1"/>
</dbReference>
<dbReference type="CDD" id="cd13399">
    <property type="entry name" value="Slt35-like"/>
    <property type="match status" value="1"/>
</dbReference>
<gene>
    <name evidence="3" type="ORF">UFOPK1908_00307</name>
    <name evidence="4" type="ORF">UFOPK2282_00744</name>
    <name evidence="5" type="ORF">UFOPK3576_00286</name>
</gene>
<evidence type="ECO:0000259" key="2">
    <source>
        <dbReference type="Pfam" id="PF01464"/>
    </source>
</evidence>
<dbReference type="Pfam" id="PF01464">
    <property type="entry name" value="SLT"/>
    <property type="match status" value="1"/>
</dbReference>
<dbReference type="PANTHER" id="PTHR37423:SF2">
    <property type="entry name" value="MEMBRANE-BOUND LYTIC MUREIN TRANSGLYCOSYLASE C"/>
    <property type="match status" value="1"/>
</dbReference>
<dbReference type="SUPFAM" id="SSF53955">
    <property type="entry name" value="Lysozyme-like"/>
    <property type="match status" value="1"/>
</dbReference>
<proteinExistence type="predicted"/>
<dbReference type="EMBL" id="CAEZVB010000006">
    <property type="protein sequence ID" value="CAB4614922.1"/>
    <property type="molecule type" value="Genomic_DNA"/>
</dbReference>
<feature type="transmembrane region" description="Helical" evidence="1">
    <location>
        <begin position="16"/>
        <end position="37"/>
    </location>
</feature>
<dbReference type="AlphaFoldDB" id="A0A6J6LRA4"/>